<proteinExistence type="inferred from homology"/>
<evidence type="ECO:0000256" key="4">
    <source>
        <dbReference type="ARBA" id="ARBA00023136"/>
    </source>
</evidence>
<accession>A0A5M8NYK0</accession>
<dbReference type="InterPro" id="IPR012944">
    <property type="entry name" value="SusD_RagB_dom"/>
</dbReference>
<evidence type="ECO:0000256" key="5">
    <source>
        <dbReference type="ARBA" id="ARBA00023237"/>
    </source>
</evidence>
<keyword evidence="4" id="KW-0472">Membrane</keyword>
<evidence type="ECO:0000259" key="6">
    <source>
        <dbReference type="Pfam" id="PF07980"/>
    </source>
</evidence>
<dbReference type="Pfam" id="PF14322">
    <property type="entry name" value="SusD-like_3"/>
    <property type="match status" value="1"/>
</dbReference>
<dbReference type="AlphaFoldDB" id="A0A5M8NYK0"/>
<dbReference type="PROSITE" id="PS51257">
    <property type="entry name" value="PROKAR_LIPOPROTEIN"/>
    <property type="match status" value="1"/>
</dbReference>
<feature type="domain" description="SusD-like N-terminal" evidence="7">
    <location>
        <begin position="96"/>
        <end position="227"/>
    </location>
</feature>
<evidence type="ECO:0000259" key="7">
    <source>
        <dbReference type="Pfam" id="PF14322"/>
    </source>
</evidence>
<feature type="domain" description="RagB/SusD" evidence="6">
    <location>
        <begin position="358"/>
        <end position="654"/>
    </location>
</feature>
<dbReference type="InterPro" id="IPR011990">
    <property type="entry name" value="TPR-like_helical_dom_sf"/>
</dbReference>
<keyword evidence="5" id="KW-0998">Cell outer membrane</keyword>
<reference evidence="8 9" key="1">
    <citation type="submission" date="2019-03" db="EMBL/GenBank/DDBJ databases">
        <title>Single cell metagenomics reveals metabolic interactions within the superorganism composed of flagellate Streblomastix strix and complex community of Bacteroidetes bacteria on its surface.</title>
        <authorList>
            <person name="Treitli S.C."/>
            <person name="Kolisko M."/>
            <person name="Husnik F."/>
            <person name="Keeling P."/>
            <person name="Hampl V."/>
        </authorList>
    </citation>
    <scope>NUCLEOTIDE SEQUENCE [LARGE SCALE GENOMIC DNA]</scope>
    <source>
        <strain evidence="8">St1</strain>
    </source>
</reference>
<comment type="similarity">
    <text evidence="2">Belongs to the SusD family.</text>
</comment>
<dbReference type="Gene3D" id="1.25.40.390">
    <property type="match status" value="1"/>
</dbReference>
<evidence type="ECO:0000256" key="1">
    <source>
        <dbReference type="ARBA" id="ARBA00004442"/>
    </source>
</evidence>
<dbReference type="InterPro" id="IPR033985">
    <property type="entry name" value="SusD-like_N"/>
</dbReference>
<comment type="caution">
    <text evidence="8">The sequence shown here is derived from an EMBL/GenBank/DDBJ whole genome shotgun (WGS) entry which is preliminary data.</text>
</comment>
<evidence type="ECO:0000256" key="2">
    <source>
        <dbReference type="ARBA" id="ARBA00006275"/>
    </source>
</evidence>
<dbReference type="Pfam" id="PF07980">
    <property type="entry name" value="SusD_RagB"/>
    <property type="match status" value="1"/>
</dbReference>
<name>A0A5M8NYK0_9BACT</name>
<gene>
    <name evidence="8" type="ORF">EZS26_003021</name>
</gene>
<dbReference type="SUPFAM" id="SSF48452">
    <property type="entry name" value="TPR-like"/>
    <property type="match status" value="1"/>
</dbReference>
<dbReference type="Proteomes" id="UP000324575">
    <property type="component" value="Unassembled WGS sequence"/>
</dbReference>
<sequence length="654" mass="75412">MKRLNKAIRMIALVALVASCTEYLDVVPDNTLKLENIFSTKDEAYNALAKIYHYLPDQSSTHNTDWLLGDEFIGRIDPEMQNNTGELLGERIMRGLQVTGEPLLGNWHQCYLGISTTNIFLHRIDATRNISDIERSNWKAQAIFLKAYYHFLLLQKYGPIILSDEEITPDASEEELFQSRSKVDDCFDYIIRLIDEAIPNLTERSEEVNLGQIDRIVATAIKARVLLFRASPFYSGNREFFDDFLDKDGKPFFPIGDTPERSKEKWNEAITAINAAIDLARINGKDLYQYEKEPYVHDRAFCELNPDQMKTYYDLRMLVVDPWNKELLWGYSNINIYGQGELAHATNLRLPTGLGDDSPNESSYSWQWLAATYRMTERYYTQNGLPIDEDLTFNYNTRQDTYRTTGVEEPDYPEIAGLMQPNQSTINLYMNREMRFYANLGITGGYYRSHFTNIPLFMMAGLYGGYNPSINGTDFYCTGIALQKFVHPESKSGAWQRTIKFPYPLIRMADLYLMKAEALNEYKDVPDQEVWDAVNLVRARAGIPNVETVWSDPALARTPDKHTTKSGMRDIILRERAVELAFEGSHFWDMIRHKKAHVEFSTPIQGWNYKGTSPATFFVLGVVQARRFTIRDYLWPISLTELNTNGKLIQNPGW</sequence>
<evidence type="ECO:0000313" key="9">
    <source>
        <dbReference type="Proteomes" id="UP000324575"/>
    </source>
</evidence>
<evidence type="ECO:0000256" key="3">
    <source>
        <dbReference type="ARBA" id="ARBA00022729"/>
    </source>
</evidence>
<evidence type="ECO:0000313" key="8">
    <source>
        <dbReference type="EMBL" id="KAA6300829.1"/>
    </source>
</evidence>
<organism evidence="8 9">
    <name type="scientific">Candidatus Ordinivivax streblomastigis</name>
    <dbReference type="NCBI Taxonomy" id="2540710"/>
    <lineage>
        <taxon>Bacteria</taxon>
        <taxon>Pseudomonadati</taxon>
        <taxon>Bacteroidota</taxon>
        <taxon>Bacteroidia</taxon>
        <taxon>Bacteroidales</taxon>
        <taxon>Candidatus Ordinivivax</taxon>
    </lineage>
</organism>
<protein>
    <submittedName>
        <fullName evidence="8">RagB/SusD family nutrient uptake outer membrane protein</fullName>
    </submittedName>
</protein>
<dbReference type="GO" id="GO:0009279">
    <property type="term" value="C:cell outer membrane"/>
    <property type="evidence" value="ECO:0007669"/>
    <property type="project" value="UniProtKB-SubCell"/>
</dbReference>
<dbReference type="EMBL" id="SNRX01000045">
    <property type="protein sequence ID" value="KAA6300829.1"/>
    <property type="molecule type" value="Genomic_DNA"/>
</dbReference>
<comment type="subcellular location">
    <subcellularLocation>
        <location evidence="1">Cell outer membrane</location>
    </subcellularLocation>
</comment>
<keyword evidence="3" id="KW-0732">Signal</keyword>